<comment type="caution">
    <text evidence="2">The sequence shown here is derived from an EMBL/GenBank/DDBJ whole genome shotgun (WGS) entry which is preliminary data.</text>
</comment>
<evidence type="ECO:0000313" key="2">
    <source>
        <dbReference type="EMBL" id="RIB28234.1"/>
    </source>
</evidence>
<dbReference type="AlphaFoldDB" id="A0A397W0G3"/>
<reference evidence="2 3" key="1">
    <citation type="submission" date="2018-06" db="EMBL/GenBank/DDBJ databases">
        <title>Comparative genomics reveals the genomic features of Rhizophagus irregularis, R. cerebriforme, R. diaphanum and Gigaspora rosea, and their symbiotic lifestyle signature.</title>
        <authorList>
            <person name="Morin E."/>
            <person name="San Clemente H."/>
            <person name="Chen E.C.H."/>
            <person name="De La Providencia I."/>
            <person name="Hainaut M."/>
            <person name="Kuo A."/>
            <person name="Kohler A."/>
            <person name="Murat C."/>
            <person name="Tang N."/>
            <person name="Roy S."/>
            <person name="Loubradou J."/>
            <person name="Henrissat B."/>
            <person name="Grigoriev I.V."/>
            <person name="Corradi N."/>
            <person name="Roux C."/>
            <person name="Martin F.M."/>
        </authorList>
    </citation>
    <scope>NUCLEOTIDE SEQUENCE [LARGE SCALE GENOMIC DNA]</scope>
    <source>
        <strain evidence="2 3">DAOM 194757</strain>
    </source>
</reference>
<sequence length="163" mass="18740">MEVIDNKFYVNAKDINYIDIKKKISETDSPQIQSTPTNTTRFKLLSIYQNITKNLKEIPVIQTPTLTASSNVESVPSVKRKRSEETSEFIDVDFINNNDNYKSETNEASSIKANQEESENLVKKNKSQKKSTRAQIKERPIRTTRSPKMSHHTTVEDDKSDKE</sequence>
<organism evidence="2 3">
    <name type="scientific">Gigaspora rosea</name>
    <dbReference type="NCBI Taxonomy" id="44941"/>
    <lineage>
        <taxon>Eukaryota</taxon>
        <taxon>Fungi</taxon>
        <taxon>Fungi incertae sedis</taxon>
        <taxon>Mucoromycota</taxon>
        <taxon>Glomeromycotina</taxon>
        <taxon>Glomeromycetes</taxon>
        <taxon>Diversisporales</taxon>
        <taxon>Gigasporaceae</taxon>
        <taxon>Gigaspora</taxon>
    </lineage>
</organism>
<keyword evidence="3" id="KW-1185">Reference proteome</keyword>
<evidence type="ECO:0000313" key="3">
    <source>
        <dbReference type="Proteomes" id="UP000266673"/>
    </source>
</evidence>
<proteinExistence type="predicted"/>
<name>A0A397W0G3_9GLOM</name>
<feature type="region of interest" description="Disordered" evidence="1">
    <location>
        <begin position="97"/>
        <end position="163"/>
    </location>
</feature>
<evidence type="ECO:0000256" key="1">
    <source>
        <dbReference type="SAM" id="MobiDB-lite"/>
    </source>
</evidence>
<feature type="compositionally biased region" description="Basic residues" evidence="1">
    <location>
        <begin position="123"/>
        <end position="132"/>
    </location>
</feature>
<feature type="compositionally biased region" description="Basic and acidic residues" evidence="1">
    <location>
        <begin position="153"/>
        <end position="163"/>
    </location>
</feature>
<dbReference type="Proteomes" id="UP000266673">
    <property type="component" value="Unassembled WGS sequence"/>
</dbReference>
<dbReference type="EMBL" id="QKWP01000072">
    <property type="protein sequence ID" value="RIB28234.1"/>
    <property type="molecule type" value="Genomic_DNA"/>
</dbReference>
<protein>
    <submittedName>
        <fullName evidence="2">Uncharacterized protein</fullName>
    </submittedName>
</protein>
<accession>A0A397W0G3</accession>
<gene>
    <name evidence="2" type="ORF">C2G38_2059850</name>
</gene>